<dbReference type="Gene3D" id="1.25.40.390">
    <property type="match status" value="1"/>
</dbReference>
<dbReference type="Pfam" id="PF14322">
    <property type="entry name" value="SusD-like_3"/>
    <property type="match status" value="1"/>
</dbReference>
<feature type="domain" description="RagB/SusD" evidence="6">
    <location>
        <begin position="414"/>
        <end position="581"/>
    </location>
</feature>
<dbReference type="Pfam" id="PF07980">
    <property type="entry name" value="SusD_RagB"/>
    <property type="match status" value="1"/>
</dbReference>
<dbReference type="AlphaFoldDB" id="A0A6N8KVQ5"/>
<protein>
    <submittedName>
        <fullName evidence="8">RagB/SusD family nutrient uptake outer membrane protein</fullName>
    </submittedName>
</protein>
<evidence type="ECO:0000256" key="3">
    <source>
        <dbReference type="ARBA" id="ARBA00022729"/>
    </source>
</evidence>
<evidence type="ECO:0000256" key="5">
    <source>
        <dbReference type="ARBA" id="ARBA00023237"/>
    </source>
</evidence>
<keyword evidence="9" id="KW-1185">Reference proteome</keyword>
<reference evidence="8 9" key="1">
    <citation type="submission" date="2019-12" db="EMBL/GenBank/DDBJ databases">
        <authorList>
            <person name="Dong K."/>
        </authorList>
    </citation>
    <scope>NUCLEOTIDE SEQUENCE [LARGE SCALE GENOMIC DNA]</scope>
    <source>
        <strain evidence="8 9">JCM 31225</strain>
    </source>
</reference>
<sequence>MRTYPNKHSHIFLGLLVVQLLFAGCSDSFLKPEPKSFFTGQNVFVNKQGYDAAMITLRKNLSLEQTGQKNFLAHQWMASEAGAPYLPGSTDWRLLTPTVEGHQKFVSQINDMFIIVKNANTIISRIDNIEWEKEEDKNTILAEALWHRSYWYYRLIGNYGDLPFVQEEAKGAKLDYKTHSRWAILAKIKKDMEWAVTRMPQTAASGVPTRGAGYHLLAKIYLANLEWDNAITAATNVINGPYALMADRFGADAGDPKKNYIWDLHRPQNKNIAQNKETILAFIDRYEAPDGARSAGLFTARVYHPTWWHSAENARDKDGGLGFIDKGPLYDSLGRGNPDCLLNDWHAYDIWKDKQQHTWQNTPDLRRANINWFDRHEFIYNNPASSQFGKPFDPQNLPHPAEHFIRIYPIPFYKTYVPNHPGQTSPPMGSNGDWYIFRLAETYLLRAEALFWKGSLAAAAEDINKVRGRAKASLIDAADVTIDFIFDERARELFGEEPRQNELNRVSYIMAKLGLHGYSLANLHEKNWFYDRVSKLNNIYYNSSLIISNTYHIEPHNFQWPIDDKIINSNTMGRINQNKGYVGADRNEEPLTTIDE</sequence>
<evidence type="ECO:0000259" key="7">
    <source>
        <dbReference type="Pfam" id="PF14322"/>
    </source>
</evidence>
<comment type="subcellular location">
    <subcellularLocation>
        <location evidence="1">Cell outer membrane</location>
    </subcellularLocation>
</comment>
<dbReference type="InterPro" id="IPR012944">
    <property type="entry name" value="SusD_RagB_dom"/>
</dbReference>
<evidence type="ECO:0000256" key="2">
    <source>
        <dbReference type="ARBA" id="ARBA00006275"/>
    </source>
</evidence>
<feature type="domain" description="SusD-like N-terminal" evidence="7">
    <location>
        <begin position="105"/>
        <end position="222"/>
    </location>
</feature>
<keyword evidence="3" id="KW-0732">Signal</keyword>
<organism evidence="8 9">
    <name type="scientific">Sphingobacterium humi</name>
    <dbReference type="NCBI Taxonomy" id="1796905"/>
    <lineage>
        <taxon>Bacteria</taxon>
        <taxon>Pseudomonadati</taxon>
        <taxon>Bacteroidota</taxon>
        <taxon>Sphingobacteriia</taxon>
        <taxon>Sphingobacteriales</taxon>
        <taxon>Sphingobacteriaceae</taxon>
        <taxon>Sphingobacterium</taxon>
    </lineage>
</organism>
<evidence type="ECO:0000313" key="8">
    <source>
        <dbReference type="EMBL" id="MVZ61176.1"/>
    </source>
</evidence>
<proteinExistence type="inferred from homology"/>
<dbReference type="OrthoDB" id="5694214at2"/>
<dbReference type="InterPro" id="IPR011990">
    <property type="entry name" value="TPR-like_helical_dom_sf"/>
</dbReference>
<dbReference type="SUPFAM" id="SSF48452">
    <property type="entry name" value="TPR-like"/>
    <property type="match status" value="1"/>
</dbReference>
<keyword evidence="5" id="KW-0998">Cell outer membrane</keyword>
<comment type="caution">
    <text evidence="8">The sequence shown here is derived from an EMBL/GenBank/DDBJ whole genome shotgun (WGS) entry which is preliminary data.</text>
</comment>
<gene>
    <name evidence="8" type="ORF">GQF63_04000</name>
</gene>
<dbReference type="GO" id="GO:0009279">
    <property type="term" value="C:cell outer membrane"/>
    <property type="evidence" value="ECO:0007669"/>
    <property type="project" value="UniProtKB-SubCell"/>
</dbReference>
<dbReference type="EMBL" id="WSQA01000002">
    <property type="protein sequence ID" value="MVZ61176.1"/>
    <property type="molecule type" value="Genomic_DNA"/>
</dbReference>
<name>A0A6N8KVQ5_9SPHI</name>
<dbReference type="PROSITE" id="PS51257">
    <property type="entry name" value="PROKAR_LIPOPROTEIN"/>
    <property type="match status" value="1"/>
</dbReference>
<accession>A0A6N8KVQ5</accession>
<keyword evidence="4" id="KW-0472">Membrane</keyword>
<dbReference type="InterPro" id="IPR033985">
    <property type="entry name" value="SusD-like_N"/>
</dbReference>
<evidence type="ECO:0000313" key="9">
    <source>
        <dbReference type="Proteomes" id="UP000435036"/>
    </source>
</evidence>
<evidence type="ECO:0000256" key="1">
    <source>
        <dbReference type="ARBA" id="ARBA00004442"/>
    </source>
</evidence>
<evidence type="ECO:0000259" key="6">
    <source>
        <dbReference type="Pfam" id="PF07980"/>
    </source>
</evidence>
<dbReference type="Proteomes" id="UP000435036">
    <property type="component" value="Unassembled WGS sequence"/>
</dbReference>
<comment type="similarity">
    <text evidence="2">Belongs to the SusD family.</text>
</comment>
<evidence type="ECO:0000256" key="4">
    <source>
        <dbReference type="ARBA" id="ARBA00023136"/>
    </source>
</evidence>
<dbReference type="RefSeq" id="WP_160367816.1">
    <property type="nucleotide sequence ID" value="NZ_WSQA01000002.1"/>
</dbReference>